<feature type="region of interest" description="Disordered" evidence="1">
    <location>
        <begin position="1"/>
        <end position="28"/>
    </location>
</feature>
<organism evidence="2 3">
    <name type="scientific">Armillaria solidipes</name>
    <dbReference type="NCBI Taxonomy" id="1076256"/>
    <lineage>
        <taxon>Eukaryota</taxon>
        <taxon>Fungi</taxon>
        <taxon>Dikarya</taxon>
        <taxon>Basidiomycota</taxon>
        <taxon>Agaricomycotina</taxon>
        <taxon>Agaricomycetes</taxon>
        <taxon>Agaricomycetidae</taxon>
        <taxon>Agaricales</taxon>
        <taxon>Marasmiineae</taxon>
        <taxon>Physalacriaceae</taxon>
        <taxon>Armillaria</taxon>
    </lineage>
</organism>
<keyword evidence="3" id="KW-1185">Reference proteome</keyword>
<gene>
    <name evidence="2" type="ORF">ARMSODRAFT_1010481</name>
</gene>
<proteinExistence type="predicted"/>
<dbReference type="AlphaFoldDB" id="A0A2H3CHH1"/>
<dbReference type="Proteomes" id="UP000218334">
    <property type="component" value="Unassembled WGS sequence"/>
</dbReference>
<name>A0A2H3CHH1_9AGAR</name>
<accession>A0A2H3CHH1</accession>
<protein>
    <submittedName>
        <fullName evidence="2">Uncharacterized protein</fullName>
    </submittedName>
</protein>
<evidence type="ECO:0000313" key="2">
    <source>
        <dbReference type="EMBL" id="PBK77848.1"/>
    </source>
</evidence>
<evidence type="ECO:0000313" key="3">
    <source>
        <dbReference type="Proteomes" id="UP000218334"/>
    </source>
</evidence>
<dbReference type="EMBL" id="KZ293415">
    <property type="protein sequence ID" value="PBK77848.1"/>
    <property type="molecule type" value="Genomic_DNA"/>
</dbReference>
<reference evidence="3" key="1">
    <citation type="journal article" date="2017" name="Nat. Ecol. Evol.">
        <title>Genome expansion and lineage-specific genetic innovations in the forest pathogenic fungi Armillaria.</title>
        <authorList>
            <person name="Sipos G."/>
            <person name="Prasanna A.N."/>
            <person name="Walter M.C."/>
            <person name="O'Connor E."/>
            <person name="Balint B."/>
            <person name="Krizsan K."/>
            <person name="Kiss B."/>
            <person name="Hess J."/>
            <person name="Varga T."/>
            <person name="Slot J."/>
            <person name="Riley R."/>
            <person name="Boka B."/>
            <person name="Rigling D."/>
            <person name="Barry K."/>
            <person name="Lee J."/>
            <person name="Mihaltcheva S."/>
            <person name="LaButti K."/>
            <person name="Lipzen A."/>
            <person name="Waldron R."/>
            <person name="Moloney N.M."/>
            <person name="Sperisen C."/>
            <person name="Kredics L."/>
            <person name="Vagvoelgyi C."/>
            <person name="Patrignani A."/>
            <person name="Fitzpatrick D."/>
            <person name="Nagy I."/>
            <person name="Doyle S."/>
            <person name="Anderson J.B."/>
            <person name="Grigoriev I.V."/>
            <person name="Gueldener U."/>
            <person name="Muensterkoetter M."/>
            <person name="Nagy L.G."/>
        </authorList>
    </citation>
    <scope>NUCLEOTIDE SEQUENCE [LARGE SCALE GENOMIC DNA]</scope>
    <source>
        <strain evidence="3">28-4</strain>
    </source>
</reference>
<evidence type="ECO:0000256" key="1">
    <source>
        <dbReference type="SAM" id="MobiDB-lite"/>
    </source>
</evidence>
<sequence>MAPNDKSNKSKKMTNKTTAGPGRVRSSTLQNATVAAVVTLPGPSLEPPLKPVQVRKAAKEKKYAGQSDKEILADQMKNWHSPLYKHFKDPIIEVIKGKVMYWFHCKIFEDSTGNLSDHIKSCTPTTAADQGLIFDYANGHSYSAARFHFLLAMWIARRHHLHKIVNDPELVEIFKMLYSRRSATLHYLYNQRAGDFTSLSMAGVVEEFLLDFIRLTESHTGEYLTQKFVEVLNDFSVAHKALACVVVMNLETPAGRKHQTYSGKCNQTQNLKAGSSKSSLAPPCGDYSFLETQGREAHDKLGVVSTISERTEPGGSSADNAEVNAVMVHHTQWQITTFKGLKYHMNCQDHIWALCIKAFCQQFAAVKGEKITDNDDDQTDEPTADDDNMELSDADHEIEDYLDTFIPLL</sequence>